<dbReference type="Gene3D" id="3.40.50.1240">
    <property type="entry name" value="Phosphoglycerate mutase-like"/>
    <property type="match status" value="1"/>
</dbReference>
<dbReference type="PANTHER" id="PTHR47623:SF1">
    <property type="entry name" value="OS09G0287300 PROTEIN"/>
    <property type="match status" value="1"/>
</dbReference>
<name>A0A9X9WGD4_9PROT</name>
<dbReference type="SMART" id="SM00855">
    <property type="entry name" value="PGAM"/>
    <property type="match status" value="1"/>
</dbReference>
<dbReference type="EMBL" id="JAAVUP010000001">
    <property type="protein sequence ID" value="NKE16295.1"/>
    <property type="molecule type" value="Genomic_DNA"/>
</dbReference>
<organism evidence="1 4">
    <name type="scientific">Neoroseomonas oryzicola</name>
    <dbReference type="NCBI Taxonomy" id="535904"/>
    <lineage>
        <taxon>Bacteria</taxon>
        <taxon>Pseudomonadati</taxon>
        <taxon>Pseudomonadota</taxon>
        <taxon>Alphaproteobacteria</taxon>
        <taxon>Acetobacterales</taxon>
        <taxon>Acetobacteraceae</taxon>
        <taxon>Neoroseomonas</taxon>
    </lineage>
</organism>
<dbReference type="InterPro" id="IPR029033">
    <property type="entry name" value="His_PPase_superfam"/>
</dbReference>
<accession>A0A9X9WGD4</accession>
<reference evidence="1" key="3">
    <citation type="journal article" date="2021" name="Syst. Appl. Microbiol.">
        <title>Roseomonas hellenica sp. nov., isolated from roots of wild-growing Alkanna tinctoria.</title>
        <authorList>
            <person name="Rat A."/>
            <person name="Naranjo H.D."/>
            <person name="Lebbe L."/>
            <person name="Cnockaert M."/>
            <person name="Krigas N."/>
            <person name="Grigoriadou K."/>
            <person name="Maloupa E."/>
            <person name="Willems A."/>
        </authorList>
    </citation>
    <scope>NUCLEOTIDE SEQUENCE</scope>
    <source>
        <strain evidence="1">LMG 31161</strain>
    </source>
</reference>
<evidence type="ECO:0000313" key="1">
    <source>
        <dbReference type="EMBL" id="MBR0659394.1"/>
    </source>
</evidence>
<protein>
    <submittedName>
        <fullName evidence="1">Histidine phosphatase family protein</fullName>
    </submittedName>
</protein>
<proteinExistence type="predicted"/>
<dbReference type="AlphaFoldDB" id="A0A9X9WGD4"/>
<dbReference type="SUPFAM" id="SSF53254">
    <property type="entry name" value="Phosphoglycerate mutase-like"/>
    <property type="match status" value="1"/>
</dbReference>
<keyword evidence="3" id="KW-1185">Reference proteome</keyword>
<reference evidence="2 3" key="2">
    <citation type="submission" date="2020-02" db="EMBL/GenBank/DDBJ databases">
        <authorList>
            <person name="Sun Q."/>
            <person name="Inoue M."/>
        </authorList>
    </citation>
    <scope>NUCLEOTIDE SEQUENCE [LARGE SCALE GENOMIC DNA]</scope>
    <source>
        <strain evidence="2 3">KCTC 22478</strain>
    </source>
</reference>
<sequence length="177" mass="19064">MRQLLLLRHAKSSWDDPSLPDHARPLNARGRRAAQAMAGAMRDLGLSPDVVLVSSARRTLQTLEAISPFPDSPLVEPMDDIYLAPWPRLLDILRQAPETARSIMLIGHNPGLQDLALALVGAAGMATGTASARRMAEGFPTCSLAEFSIATPWHDLGEGGGRLVRFLVPADLPEMAL</sequence>
<dbReference type="Pfam" id="PF00300">
    <property type="entry name" value="His_Phos_1"/>
    <property type="match status" value="1"/>
</dbReference>
<evidence type="ECO:0000313" key="4">
    <source>
        <dbReference type="Proteomes" id="UP001138708"/>
    </source>
</evidence>
<reference evidence="1" key="1">
    <citation type="submission" date="2020-01" db="EMBL/GenBank/DDBJ databases">
        <authorList>
            <person name="Rat A."/>
        </authorList>
    </citation>
    <scope>NUCLEOTIDE SEQUENCE</scope>
    <source>
        <strain evidence="1">LMG 31161</strain>
    </source>
</reference>
<dbReference type="Proteomes" id="UP000746741">
    <property type="component" value="Unassembled WGS sequence"/>
</dbReference>
<evidence type="ECO:0000313" key="3">
    <source>
        <dbReference type="Proteomes" id="UP000746741"/>
    </source>
</evidence>
<comment type="caution">
    <text evidence="1">The sequence shown here is derived from an EMBL/GenBank/DDBJ whole genome shotgun (WGS) entry which is preliminary data.</text>
</comment>
<dbReference type="EMBL" id="JAAEDK010000016">
    <property type="protein sequence ID" value="MBR0659394.1"/>
    <property type="molecule type" value="Genomic_DNA"/>
</dbReference>
<dbReference type="PANTHER" id="PTHR47623">
    <property type="entry name" value="OS09G0287300 PROTEIN"/>
    <property type="match status" value="1"/>
</dbReference>
<dbReference type="RefSeq" id="WP_168039651.1">
    <property type="nucleotide sequence ID" value="NZ_JAAEDK010000016.1"/>
</dbReference>
<dbReference type="InterPro" id="IPR013078">
    <property type="entry name" value="His_Pase_superF_clade-1"/>
</dbReference>
<dbReference type="CDD" id="cd07067">
    <property type="entry name" value="HP_PGM_like"/>
    <property type="match status" value="1"/>
</dbReference>
<gene>
    <name evidence="2" type="ORF">GWK15_05025</name>
    <name evidence="1" type="ORF">GXW75_09060</name>
</gene>
<evidence type="ECO:0000313" key="2">
    <source>
        <dbReference type="EMBL" id="NKE16295.1"/>
    </source>
</evidence>
<dbReference type="Proteomes" id="UP001138708">
    <property type="component" value="Unassembled WGS sequence"/>
</dbReference>